<keyword evidence="2" id="KW-0285">Flavoprotein</keyword>
<dbReference type="InterPro" id="IPR006058">
    <property type="entry name" value="2Fe2S_fd_BS"/>
</dbReference>
<dbReference type="PANTHER" id="PTHR47354">
    <property type="entry name" value="NADH OXIDOREDUCTASE HCR"/>
    <property type="match status" value="1"/>
</dbReference>
<dbReference type="AlphaFoldDB" id="A0A7T8IQC7"/>
<dbReference type="EMBL" id="CP032664">
    <property type="protein sequence ID" value="QQO84589.1"/>
    <property type="molecule type" value="Genomic_DNA"/>
</dbReference>
<dbReference type="InterPro" id="IPR039261">
    <property type="entry name" value="FNR_nucleotide-bd"/>
</dbReference>
<evidence type="ECO:0000256" key="2">
    <source>
        <dbReference type="ARBA" id="ARBA00022630"/>
    </source>
</evidence>
<evidence type="ECO:0000256" key="8">
    <source>
        <dbReference type="ARBA" id="ARBA00023014"/>
    </source>
</evidence>
<dbReference type="CDD" id="cd06215">
    <property type="entry name" value="FNR_iron_sulfur_binding_1"/>
    <property type="match status" value="1"/>
</dbReference>
<dbReference type="Pfam" id="PF00970">
    <property type="entry name" value="FAD_binding_6"/>
    <property type="match status" value="1"/>
</dbReference>
<feature type="domain" description="2Fe-2S ferredoxin-type" evidence="12">
    <location>
        <begin position="290"/>
        <end position="377"/>
    </location>
</feature>
<dbReference type="GO" id="GO:0016491">
    <property type="term" value="F:oxidoreductase activity"/>
    <property type="evidence" value="ECO:0007669"/>
    <property type="project" value="UniProtKB-KW"/>
</dbReference>
<keyword evidence="5" id="KW-0274">FAD</keyword>
<evidence type="ECO:0000256" key="9">
    <source>
        <dbReference type="ARBA" id="ARBA00023075"/>
    </source>
</evidence>
<dbReference type="InterPro" id="IPR017938">
    <property type="entry name" value="Riboflavin_synthase-like_b-brl"/>
</dbReference>
<comment type="cofactor">
    <cofactor evidence="1">
        <name>FAD</name>
        <dbReference type="ChEBI" id="CHEBI:57692"/>
    </cofactor>
</comment>
<dbReference type="PRINTS" id="PR00410">
    <property type="entry name" value="PHEHYDRXLASE"/>
</dbReference>
<dbReference type="Gene3D" id="2.40.30.10">
    <property type="entry name" value="Translation factors"/>
    <property type="match status" value="1"/>
</dbReference>
<evidence type="ECO:0000259" key="12">
    <source>
        <dbReference type="PROSITE" id="PS51085"/>
    </source>
</evidence>
<comment type="cofactor">
    <cofactor evidence="10">
        <name>[2Fe-2S] cluster</name>
        <dbReference type="ChEBI" id="CHEBI:190135"/>
    </cofactor>
</comment>
<dbReference type="GO" id="GO:0046872">
    <property type="term" value="F:metal ion binding"/>
    <property type="evidence" value="ECO:0007669"/>
    <property type="project" value="UniProtKB-KW"/>
</dbReference>
<keyword evidence="7" id="KW-0408">Iron</keyword>
<reference evidence="14" key="1">
    <citation type="submission" date="2018-09" db="EMBL/GenBank/DDBJ databases">
        <title>Genome sequencing and analysis.</title>
        <authorList>
            <person name="Huang Y.-T."/>
        </authorList>
    </citation>
    <scope>NUCLEOTIDE SEQUENCE</scope>
    <source>
        <strain evidence="14">HIDE</strain>
    </source>
</reference>
<dbReference type="Pfam" id="PF00175">
    <property type="entry name" value="NAD_binding_1"/>
    <property type="match status" value="1"/>
</dbReference>
<dbReference type="PROSITE" id="PS51384">
    <property type="entry name" value="FAD_FR"/>
    <property type="match status" value="1"/>
</dbReference>
<dbReference type="InterPro" id="IPR001041">
    <property type="entry name" value="2Fe-2S_ferredoxin-type"/>
</dbReference>
<feature type="domain" description="FAD-binding FR-type" evidence="13">
    <location>
        <begin position="34"/>
        <end position="137"/>
    </location>
</feature>
<keyword evidence="4" id="KW-0479">Metal-binding</keyword>
<dbReference type="SUPFAM" id="SSF54292">
    <property type="entry name" value="2Fe-2S ferredoxin-like"/>
    <property type="match status" value="1"/>
</dbReference>
<proteinExistence type="inferred from homology"/>
<keyword evidence="9" id="KW-0830">Ubiquinone</keyword>
<dbReference type="CDD" id="cd00207">
    <property type="entry name" value="fer2"/>
    <property type="match status" value="1"/>
</dbReference>
<dbReference type="Pfam" id="PF00111">
    <property type="entry name" value="Fer2"/>
    <property type="match status" value="1"/>
</dbReference>
<evidence type="ECO:0000256" key="10">
    <source>
        <dbReference type="ARBA" id="ARBA00034078"/>
    </source>
</evidence>
<gene>
    <name evidence="14" type="ORF">D7032_15870</name>
</gene>
<dbReference type="InterPro" id="IPR050415">
    <property type="entry name" value="MRET"/>
</dbReference>
<protein>
    <submittedName>
        <fullName evidence="14">Hybrid-cluster NAD(P)-dependent oxidoreductase</fullName>
    </submittedName>
</protein>
<evidence type="ECO:0000256" key="3">
    <source>
        <dbReference type="ARBA" id="ARBA00022714"/>
    </source>
</evidence>
<sequence length="377" mass="41226">MPAISFSVEGVSMTLNPLQVSPAISQFQAGQWVPGELRLICVARWQETPDVVSFRFKAAQPLSFHFKPGQFLALQLEIAGEEYRRCYTISSSPSRPNSLMLTIKRVEGGKISNYLIENLKPGHSLMASGPYGQFNLIDIPAERYLFLSAGCGITPMFSMSRFLTDSYLDSDIAFIHCARSEQDLIFRGSLRAMNSRHDNFKLGYLLEQGSETASVSGDLAECPMLPGRLSLAALEQLVPDYRQRTVYVCGPEAYMAATEQMLAQADFDMTRFHKESFAENTSAPAGDGSANYRLSVAGLELSINGEQTLLEALESEGLPIIAACRSGVCGSCKCRVVSGEVESSNQQTLSQDQIDSGMVLACSSRVKSDIQLETGPF</sequence>
<keyword evidence="8" id="KW-0411">Iron-sulfur</keyword>
<dbReference type="PANTHER" id="PTHR47354:SF6">
    <property type="entry name" value="NADH OXIDOREDUCTASE HCR"/>
    <property type="match status" value="1"/>
</dbReference>
<comment type="similarity">
    <text evidence="11">In the N-terminal section; belongs to the FAD-binding oxidoreductase type 6 family.</text>
</comment>
<dbReference type="SUPFAM" id="SSF52343">
    <property type="entry name" value="Ferredoxin reductase-like, C-terminal NADP-linked domain"/>
    <property type="match status" value="1"/>
</dbReference>
<dbReference type="InterPro" id="IPR036010">
    <property type="entry name" value="2Fe-2S_ferredoxin-like_sf"/>
</dbReference>
<evidence type="ECO:0000313" key="14">
    <source>
        <dbReference type="EMBL" id="QQO84589.1"/>
    </source>
</evidence>
<dbReference type="InterPro" id="IPR001433">
    <property type="entry name" value="OxRdtase_FAD/NAD-bd"/>
</dbReference>
<evidence type="ECO:0000256" key="11">
    <source>
        <dbReference type="ARBA" id="ARBA00061434"/>
    </source>
</evidence>
<keyword evidence="6" id="KW-0560">Oxidoreductase</keyword>
<accession>A0A7T8IQC7</accession>
<evidence type="ECO:0000256" key="1">
    <source>
        <dbReference type="ARBA" id="ARBA00001974"/>
    </source>
</evidence>
<dbReference type="InterPro" id="IPR012675">
    <property type="entry name" value="Beta-grasp_dom_sf"/>
</dbReference>
<keyword evidence="3" id="KW-0001">2Fe-2S</keyword>
<evidence type="ECO:0000259" key="13">
    <source>
        <dbReference type="PROSITE" id="PS51384"/>
    </source>
</evidence>
<dbReference type="Gene3D" id="3.10.20.30">
    <property type="match status" value="1"/>
</dbReference>
<dbReference type="InterPro" id="IPR008333">
    <property type="entry name" value="Cbr1-like_FAD-bd_dom"/>
</dbReference>
<organism evidence="14">
    <name type="scientific">Shewanella algae</name>
    <dbReference type="NCBI Taxonomy" id="38313"/>
    <lineage>
        <taxon>Bacteria</taxon>
        <taxon>Pseudomonadati</taxon>
        <taxon>Pseudomonadota</taxon>
        <taxon>Gammaproteobacteria</taxon>
        <taxon>Alteromonadales</taxon>
        <taxon>Shewanellaceae</taxon>
        <taxon>Shewanella</taxon>
    </lineage>
</organism>
<dbReference type="GO" id="GO:0051537">
    <property type="term" value="F:2 iron, 2 sulfur cluster binding"/>
    <property type="evidence" value="ECO:0007669"/>
    <property type="project" value="UniProtKB-KW"/>
</dbReference>
<evidence type="ECO:0000256" key="7">
    <source>
        <dbReference type="ARBA" id="ARBA00023004"/>
    </source>
</evidence>
<evidence type="ECO:0000256" key="5">
    <source>
        <dbReference type="ARBA" id="ARBA00022827"/>
    </source>
</evidence>
<dbReference type="PROSITE" id="PS51085">
    <property type="entry name" value="2FE2S_FER_2"/>
    <property type="match status" value="1"/>
</dbReference>
<dbReference type="SUPFAM" id="SSF63380">
    <property type="entry name" value="Riboflavin synthase domain-like"/>
    <property type="match status" value="1"/>
</dbReference>
<dbReference type="Gene3D" id="3.40.50.80">
    <property type="entry name" value="Nucleotide-binding domain of ferredoxin-NADP reductase (FNR) module"/>
    <property type="match status" value="1"/>
</dbReference>
<evidence type="ECO:0000256" key="4">
    <source>
        <dbReference type="ARBA" id="ARBA00022723"/>
    </source>
</evidence>
<evidence type="ECO:0000256" key="6">
    <source>
        <dbReference type="ARBA" id="ARBA00023002"/>
    </source>
</evidence>
<dbReference type="PROSITE" id="PS00197">
    <property type="entry name" value="2FE2S_FER_1"/>
    <property type="match status" value="1"/>
</dbReference>
<name>A0A7T8IQC7_9GAMM</name>
<dbReference type="InterPro" id="IPR017927">
    <property type="entry name" value="FAD-bd_FR_type"/>
</dbReference>